<organism evidence="4 5">
    <name type="scientific">Aureibacter tunicatorum</name>
    <dbReference type="NCBI Taxonomy" id="866807"/>
    <lineage>
        <taxon>Bacteria</taxon>
        <taxon>Pseudomonadati</taxon>
        <taxon>Bacteroidota</taxon>
        <taxon>Cytophagia</taxon>
        <taxon>Cytophagales</taxon>
        <taxon>Persicobacteraceae</taxon>
        <taxon>Aureibacter</taxon>
    </lineage>
</organism>
<evidence type="ECO:0008006" key="6">
    <source>
        <dbReference type="Google" id="ProtNLM"/>
    </source>
</evidence>
<proteinExistence type="predicted"/>
<dbReference type="InterPro" id="IPR026444">
    <property type="entry name" value="Secre_tail"/>
</dbReference>
<dbReference type="CDD" id="cd00063">
    <property type="entry name" value="FN3"/>
    <property type="match status" value="1"/>
</dbReference>
<dbReference type="InterPro" id="IPR003961">
    <property type="entry name" value="FN3_dom"/>
</dbReference>
<reference evidence="4" key="1">
    <citation type="submission" date="2023-07" db="EMBL/GenBank/DDBJ databases">
        <title>Genomic Encyclopedia of Type Strains, Phase IV (KMG-IV): sequencing the most valuable type-strain genomes for metagenomic binning, comparative biology and taxonomic classification.</title>
        <authorList>
            <person name="Goeker M."/>
        </authorList>
    </citation>
    <scope>NUCLEOTIDE SEQUENCE</scope>
    <source>
        <strain evidence="4">DSM 26174</strain>
    </source>
</reference>
<evidence type="ECO:0000256" key="1">
    <source>
        <dbReference type="SAM" id="SignalP"/>
    </source>
</evidence>
<dbReference type="InterPro" id="IPR013783">
    <property type="entry name" value="Ig-like_fold"/>
</dbReference>
<evidence type="ECO:0000259" key="2">
    <source>
        <dbReference type="Pfam" id="PF05572"/>
    </source>
</evidence>
<dbReference type="Pfam" id="PF05572">
    <property type="entry name" value="Peptidase_M43"/>
    <property type="match status" value="1"/>
</dbReference>
<feature type="domain" description="Secretion system C-terminal sorting" evidence="3">
    <location>
        <begin position="422"/>
        <end position="485"/>
    </location>
</feature>
<evidence type="ECO:0000313" key="5">
    <source>
        <dbReference type="Proteomes" id="UP001185092"/>
    </source>
</evidence>
<feature type="signal peptide" evidence="1">
    <location>
        <begin position="1"/>
        <end position="21"/>
    </location>
</feature>
<dbReference type="SUPFAM" id="SSF49265">
    <property type="entry name" value="Fibronectin type III"/>
    <property type="match status" value="1"/>
</dbReference>
<dbReference type="InterPro" id="IPR036116">
    <property type="entry name" value="FN3_sf"/>
</dbReference>
<feature type="domain" description="Peptidase M43 pregnancy-associated plasma-A" evidence="2">
    <location>
        <begin position="129"/>
        <end position="302"/>
    </location>
</feature>
<dbReference type="NCBIfam" id="TIGR04183">
    <property type="entry name" value="Por_Secre_tail"/>
    <property type="match status" value="1"/>
</dbReference>
<comment type="caution">
    <text evidence="4">The sequence shown here is derived from an EMBL/GenBank/DDBJ whole genome shotgun (WGS) entry which is preliminary data.</text>
</comment>
<accession>A0AAE4BTS7</accession>
<dbReference type="Pfam" id="PF18962">
    <property type="entry name" value="Por_Secre_tail"/>
    <property type="match status" value="1"/>
</dbReference>
<dbReference type="SUPFAM" id="SSF55486">
    <property type="entry name" value="Metalloproteases ('zincins'), catalytic domain"/>
    <property type="match status" value="1"/>
</dbReference>
<dbReference type="InterPro" id="IPR008754">
    <property type="entry name" value="Peptidase_M43"/>
</dbReference>
<dbReference type="InterPro" id="IPR024079">
    <property type="entry name" value="MetalloPept_cat_dom_sf"/>
</dbReference>
<dbReference type="RefSeq" id="WP_309939952.1">
    <property type="nucleotide sequence ID" value="NZ_AP025305.1"/>
</dbReference>
<gene>
    <name evidence="4" type="ORF">HNQ88_003169</name>
</gene>
<feature type="chain" id="PRO_5042115784" description="T9SS type A sorting domain-containing protein" evidence="1">
    <location>
        <begin position="22"/>
        <end position="494"/>
    </location>
</feature>
<dbReference type="EMBL" id="JAVDQD010000004">
    <property type="protein sequence ID" value="MDR6240103.1"/>
    <property type="molecule type" value="Genomic_DNA"/>
</dbReference>
<keyword evidence="1" id="KW-0732">Signal</keyword>
<sequence length="494" mass="55296">MNKLYITALLSVLGFNSIAQSNEPCLTQPLSFQQQLDYNLKAQAFHSKRATSNEDDTTIKYLPIQLHIVTADDQTGAINWEDINKFIYVINKHLKPLYYQFFITDFKFINNSEYYDFEDREENDLAQGSDNNQAINVYFVNSINGSLNYSSNEACAGTSGYSYHPFDDIRSTRVLIKNCFINASEFAPVHHFGHFFGLVHTFNSAGSGRIFDPFSPEAENVVRAGEQSNCDTAADGLCDTPADPGADFNYLNWDTETCEYTGNDRDRFGQLYNPDTRNIMSYYSGCQEHFSEGQFEKMREAIAVRKQHSSYDFSAPSNDVAMPSELSASNNYNANTLLWKDNADNETGYIIERALVGSDDFTAVGSTSQNGNKFIDNDLTNGEQYHYRLRPSNSIHSSNSVVAEVNTILNIKEASNIYSLSPVPTEGLVNIIGNNTNEEINITVADINGKIISSTSKNSQKANIDLTNHPNGIYIVTIKNLSTGKIEEHKVLKN</sequence>
<dbReference type="GO" id="GO:0008237">
    <property type="term" value="F:metallopeptidase activity"/>
    <property type="evidence" value="ECO:0007669"/>
    <property type="project" value="InterPro"/>
</dbReference>
<dbReference type="Proteomes" id="UP001185092">
    <property type="component" value="Unassembled WGS sequence"/>
</dbReference>
<protein>
    <recommendedName>
        <fullName evidence="6">T9SS type A sorting domain-containing protein</fullName>
    </recommendedName>
</protein>
<dbReference type="Gene3D" id="3.40.390.10">
    <property type="entry name" value="Collagenase (Catalytic Domain)"/>
    <property type="match status" value="1"/>
</dbReference>
<dbReference type="AlphaFoldDB" id="A0AAE4BTS7"/>
<evidence type="ECO:0000259" key="3">
    <source>
        <dbReference type="Pfam" id="PF18962"/>
    </source>
</evidence>
<name>A0AAE4BTS7_9BACT</name>
<keyword evidence="5" id="KW-1185">Reference proteome</keyword>
<dbReference type="Gene3D" id="2.60.40.10">
    <property type="entry name" value="Immunoglobulins"/>
    <property type="match status" value="1"/>
</dbReference>
<evidence type="ECO:0000313" key="4">
    <source>
        <dbReference type="EMBL" id="MDR6240103.1"/>
    </source>
</evidence>